<dbReference type="EMBL" id="AP023359">
    <property type="protein sequence ID" value="BCJ64712.1"/>
    <property type="molecule type" value="Genomic_DNA"/>
</dbReference>
<name>A0A810MUN7_9ACTN</name>
<dbReference type="InterPro" id="IPR016024">
    <property type="entry name" value="ARM-type_fold"/>
</dbReference>
<keyword evidence="2" id="KW-1185">Reference proteome</keyword>
<gene>
    <name evidence="1" type="ORF">Prubr_17330</name>
</gene>
<dbReference type="Gene3D" id="1.25.40.290">
    <property type="entry name" value="ARM repeat domains"/>
    <property type="match status" value="1"/>
</dbReference>
<evidence type="ECO:0008006" key="3">
    <source>
        <dbReference type="Google" id="ProtNLM"/>
    </source>
</evidence>
<dbReference type="Gene3D" id="2.60.40.10">
    <property type="entry name" value="Immunoglobulins"/>
    <property type="match status" value="1"/>
</dbReference>
<dbReference type="RefSeq" id="WP_212823433.1">
    <property type="nucleotide sequence ID" value="NZ_AP023359.1"/>
</dbReference>
<dbReference type="Proteomes" id="UP000680866">
    <property type="component" value="Chromosome"/>
</dbReference>
<evidence type="ECO:0000313" key="2">
    <source>
        <dbReference type="Proteomes" id="UP000680866"/>
    </source>
</evidence>
<dbReference type="InterPro" id="IPR013783">
    <property type="entry name" value="Ig-like_fold"/>
</dbReference>
<protein>
    <recommendedName>
        <fullName evidence="3">DNA alkylation repair protein</fullName>
    </recommendedName>
</protein>
<accession>A0A810MUN7</accession>
<reference evidence="1" key="1">
    <citation type="submission" date="2020-08" db="EMBL/GenBank/DDBJ databases">
        <title>Whole genome shotgun sequence of Polymorphospora rubra NBRC 101157.</title>
        <authorList>
            <person name="Komaki H."/>
            <person name="Tamura T."/>
        </authorList>
    </citation>
    <scope>NUCLEOTIDE SEQUENCE</scope>
    <source>
        <strain evidence="1">NBRC 101157</strain>
    </source>
</reference>
<organism evidence="1 2">
    <name type="scientific">Polymorphospora rubra</name>
    <dbReference type="NCBI Taxonomy" id="338584"/>
    <lineage>
        <taxon>Bacteria</taxon>
        <taxon>Bacillati</taxon>
        <taxon>Actinomycetota</taxon>
        <taxon>Actinomycetes</taxon>
        <taxon>Micromonosporales</taxon>
        <taxon>Micromonosporaceae</taxon>
        <taxon>Polymorphospora</taxon>
    </lineage>
</organism>
<dbReference type="GO" id="GO:0005975">
    <property type="term" value="P:carbohydrate metabolic process"/>
    <property type="evidence" value="ECO:0007669"/>
    <property type="project" value="UniProtKB-ARBA"/>
</dbReference>
<sequence length="367" mass="39943">MPTADELLSASAVEDLARCLRDVAPGRPLPALRRTATALAGRTLSERCRDVRDALLADLPGDYDEFEAVVRAALSRPAFTGWMIWPVSEAVATRALAAGPVDRFGAGLALLADLTPRLTGEFAIRSFLAADLDRTLTAVRDWTRHPDPHVRRLASEGTRPYLPWARKVKALFDRPAATTAVLDALYRDDSEYVRRSVANHLNDLSRIDPELTTATAARWLDAPDVHTAKVVRHGLRTLIKKGDPEAFRLLGFAPAPDIVVTGPVLGDSVVPTGGDLLFEVTLENPGPAPATLVIDYVVHHRRANGTLSPKVFKLTTRGLDPGASLTISRRHSFAPVSTRTYYPGEQAVEVQVNGVRYGRRSFRLGAA</sequence>
<dbReference type="SUPFAM" id="SSF48371">
    <property type="entry name" value="ARM repeat"/>
    <property type="match status" value="1"/>
</dbReference>
<dbReference type="KEGG" id="pry:Prubr_17330"/>
<proteinExistence type="predicted"/>
<dbReference type="AlphaFoldDB" id="A0A810MUN7"/>
<evidence type="ECO:0000313" key="1">
    <source>
        <dbReference type="EMBL" id="BCJ64712.1"/>
    </source>
</evidence>